<dbReference type="AlphaFoldDB" id="A0AAN9YRX4"/>
<evidence type="ECO:0000256" key="1">
    <source>
        <dbReference type="SAM" id="SignalP"/>
    </source>
</evidence>
<dbReference type="EMBL" id="JAKJXP020000039">
    <property type="protein sequence ID" value="KAK7752372.1"/>
    <property type="molecule type" value="Genomic_DNA"/>
</dbReference>
<keyword evidence="1" id="KW-0732">Signal</keyword>
<gene>
    <name evidence="2" type="ORF">SLS62_005709</name>
</gene>
<protein>
    <submittedName>
        <fullName evidence="2">Uncharacterized protein</fullName>
    </submittedName>
</protein>
<name>A0AAN9YRX4_9PEZI</name>
<sequence>MYSLLPIFITLSFGAFQAAVAKAPPIQICRDQNCRDCPIAVASTGPGPRQCQKYNILDVLTDEKFTYNFEKGGHSYNAYARVEDPGENCKVIVKTTTDAMLSGCGVMTKFFDEQSSRCTILDLKATFMVEKCCGWEECHAAGVPGLPYKKTDDDNLPGKEERPEILNFETLGSEYFMYADAPMILSDEIAYPVKTNIRKWKQTAWSNSTSNEAEAGIRDIFRIHFGTEESLGHTATETEEYEFLPPESAPYSWAAWTPYYACFDGS</sequence>
<reference evidence="2 3" key="1">
    <citation type="submission" date="2024-02" db="EMBL/GenBank/DDBJ databases">
        <title>De novo assembly and annotation of 12 fungi associated with fruit tree decline syndrome in Ontario, Canada.</title>
        <authorList>
            <person name="Sulman M."/>
            <person name="Ellouze W."/>
            <person name="Ilyukhin E."/>
        </authorList>
    </citation>
    <scope>NUCLEOTIDE SEQUENCE [LARGE SCALE GENOMIC DNA]</scope>
    <source>
        <strain evidence="2 3">M11/M66-122</strain>
    </source>
</reference>
<evidence type="ECO:0000313" key="2">
    <source>
        <dbReference type="EMBL" id="KAK7752372.1"/>
    </source>
</evidence>
<evidence type="ECO:0000313" key="3">
    <source>
        <dbReference type="Proteomes" id="UP001320420"/>
    </source>
</evidence>
<keyword evidence="3" id="KW-1185">Reference proteome</keyword>
<proteinExistence type="predicted"/>
<dbReference type="Proteomes" id="UP001320420">
    <property type="component" value="Unassembled WGS sequence"/>
</dbReference>
<feature type="signal peptide" evidence="1">
    <location>
        <begin position="1"/>
        <end position="21"/>
    </location>
</feature>
<comment type="caution">
    <text evidence="2">The sequence shown here is derived from an EMBL/GenBank/DDBJ whole genome shotgun (WGS) entry which is preliminary data.</text>
</comment>
<feature type="chain" id="PRO_5042978429" evidence="1">
    <location>
        <begin position="22"/>
        <end position="266"/>
    </location>
</feature>
<organism evidence="2 3">
    <name type="scientific">Diatrype stigma</name>
    <dbReference type="NCBI Taxonomy" id="117547"/>
    <lineage>
        <taxon>Eukaryota</taxon>
        <taxon>Fungi</taxon>
        <taxon>Dikarya</taxon>
        <taxon>Ascomycota</taxon>
        <taxon>Pezizomycotina</taxon>
        <taxon>Sordariomycetes</taxon>
        <taxon>Xylariomycetidae</taxon>
        <taxon>Xylariales</taxon>
        <taxon>Diatrypaceae</taxon>
        <taxon>Diatrype</taxon>
    </lineage>
</organism>
<accession>A0AAN9YRX4</accession>